<organism evidence="2">
    <name type="scientific">Marseillevirus LCMAC102</name>
    <dbReference type="NCBI Taxonomy" id="2506603"/>
    <lineage>
        <taxon>Viruses</taxon>
        <taxon>Varidnaviria</taxon>
        <taxon>Bamfordvirae</taxon>
        <taxon>Nucleocytoviricota</taxon>
        <taxon>Megaviricetes</taxon>
        <taxon>Pimascovirales</taxon>
        <taxon>Pimascovirales incertae sedis</taxon>
        <taxon>Marseilleviridae</taxon>
    </lineage>
</organism>
<proteinExistence type="predicted"/>
<reference evidence="2" key="1">
    <citation type="journal article" date="2019" name="MBio">
        <title>Virus Genomes from Deep Sea Sediments Expand the Ocean Megavirome and Support Independent Origins of Viral Gigantism.</title>
        <authorList>
            <person name="Backstrom D."/>
            <person name="Yutin N."/>
            <person name="Jorgensen S.L."/>
            <person name="Dharamshi J."/>
            <person name="Homa F."/>
            <person name="Zaremba-Niedwiedzka K."/>
            <person name="Spang A."/>
            <person name="Wolf Y.I."/>
            <person name="Koonin E.V."/>
            <person name="Ettema T.J."/>
        </authorList>
    </citation>
    <scope>NUCLEOTIDE SEQUENCE</scope>
</reference>
<protein>
    <submittedName>
        <fullName evidence="2">Papain family cysteine protease</fullName>
    </submittedName>
</protein>
<name>A0A481YSP0_9VIRU</name>
<accession>A0A481YSP0</accession>
<dbReference type="GO" id="GO:0006508">
    <property type="term" value="P:proteolysis"/>
    <property type="evidence" value="ECO:0007669"/>
    <property type="project" value="UniProtKB-KW"/>
</dbReference>
<gene>
    <name evidence="2" type="ORF">LCMAC102_00470</name>
</gene>
<dbReference type="EMBL" id="MK500334">
    <property type="protein sequence ID" value="QBK86252.1"/>
    <property type="molecule type" value="Genomic_DNA"/>
</dbReference>
<dbReference type="SMART" id="SM00645">
    <property type="entry name" value="Pept_C1"/>
    <property type="match status" value="1"/>
</dbReference>
<evidence type="ECO:0000313" key="2">
    <source>
        <dbReference type="EMBL" id="QBK86252.1"/>
    </source>
</evidence>
<dbReference type="SUPFAM" id="SSF54001">
    <property type="entry name" value="Cysteine proteinases"/>
    <property type="match status" value="1"/>
</dbReference>
<dbReference type="Pfam" id="PF00112">
    <property type="entry name" value="Peptidase_C1"/>
    <property type="match status" value="1"/>
</dbReference>
<dbReference type="InterPro" id="IPR000668">
    <property type="entry name" value="Peptidase_C1A_C"/>
</dbReference>
<keyword evidence="2" id="KW-0378">Hydrolase</keyword>
<dbReference type="CDD" id="cd02619">
    <property type="entry name" value="Peptidase_C1"/>
    <property type="match status" value="1"/>
</dbReference>
<evidence type="ECO:0000259" key="1">
    <source>
        <dbReference type="SMART" id="SM00645"/>
    </source>
</evidence>
<sequence length="249" mass="28859">MVANKTIQSPEDSRDWTAETIFSELNLPKTLDLRSKMKAPRNQKSRGTCAAFTGAAMKEYQEKTDVSYDNYMSPDFIYFHRETKPGSGMHGRNVMKILKEYGCAQEYMLPYAKSDRTDISKKVYTDAKNFKILSYARVYTIEGLKKALYKNGPCYISFPTYKHRPEFWRAEKDEQRIGGHAVCCVGYTKDSFILRNSWGKDWNRTGHVLYPFVEWGKHWEVWSAIDDQSAVPDPPPKLQLCLNKMCNLI</sequence>
<dbReference type="Gene3D" id="3.90.70.10">
    <property type="entry name" value="Cysteine proteinases"/>
    <property type="match status" value="1"/>
</dbReference>
<keyword evidence="2" id="KW-0645">Protease</keyword>
<dbReference type="InterPro" id="IPR038765">
    <property type="entry name" value="Papain-like_cys_pep_sf"/>
</dbReference>
<feature type="domain" description="Peptidase C1A papain C-terminal" evidence="1">
    <location>
        <begin position="27"/>
        <end position="212"/>
    </location>
</feature>
<dbReference type="GO" id="GO:0008234">
    <property type="term" value="F:cysteine-type peptidase activity"/>
    <property type="evidence" value="ECO:0007669"/>
    <property type="project" value="InterPro"/>
</dbReference>